<reference evidence="1 2" key="1">
    <citation type="submission" date="2012-09" db="EMBL/GenBank/DDBJ databases">
        <title>Draft Genome Sequences of 6 Strains from Genus Thauera.</title>
        <authorList>
            <person name="Liu B."/>
            <person name="Shapleigh J.P."/>
            <person name="Frostegard A.H."/>
        </authorList>
    </citation>
    <scope>NUCLEOTIDE SEQUENCE [LARGE SCALE GENOMIC DNA]</scope>
    <source>
        <strain evidence="1 2">S2</strain>
    </source>
</reference>
<proteinExistence type="predicted"/>
<dbReference type="EMBL" id="AMXD01000001">
    <property type="protein sequence ID" value="ENO89049.1"/>
    <property type="molecule type" value="Genomic_DNA"/>
</dbReference>
<protein>
    <submittedName>
        <fullName evidence="1">Uncharacterized protein</fullName>
    </submittedName>
</protein>
<gene>
    <name evidence="1" type="ORF">C665_00585</name>
</gene>
<evidence type="ECO:0000313" key="1">
    <source>
        <dbReference type="EMBL" id="ENO89049.1"/>
    </source>
</evidence>
<comment type="caution">
    <text evidence="1">The sequence shown here is derived from an EMBL/GenBank/DDBJ whole genome shotgun (WGS) entry which is preliminary data.</text>
</comment>
<dbReference type="AlphaFoldDB" id="N6ZA38"/>
<accession>N6ZA38</accession>
<dbReference type="Proteomes" id="UP000013042">
    <property type="component" value="Unassembled WGS sequence"/>
</dbReference>
<name>N6ZA38_THASP</name>
<sequence length="99" mass="11103">MTFLVIALVFGFAIDFANRLDPHAAAAILWLESNSSVKEQVGEIGGARIVKVRYFGAQAGRRGVDREYFFVVRGSKGHAQIVVRAERDEQGLYIYQVRE</sequence>
<evidence type="ECO:0000313" key="2">
    <source>
        <dbReference type="Proteomes" id="UP000013042"/>
    </source>
</evidence>
<organism evidence="1 2">
    <name type="scientific">Thauera aminoaromatica S2</name>
    <dbReference type="NCBI Taxonomy" id="1234381"/>
    <lineage>
        <taxon>Bacteria</taxon>
        <taxon>Pseudomonadati</taxon>
        <taxon>Pseudomonadota</taxon>
        <taxon>Betaproteobacteria</taxon>
        <taxon>Rhodocyclales</taxon>
        <taxon>Zoogloeaceae</taxon>
        <taxon>Thauera</taxon>
    </lineage>
</organism>